<dbReference type="Pfam" id="PF00270">
    <property type="entry name" value="DEAD"/>
    <property type="match status" value="1"/>
</dbReference>
<feature type="compositionally biased region" description="Basic and acidic residues" evidence="6">
    <location>
        <begin position="591"/>
        <end position="641"/>
    </location>
</feature>
<sequence length="658" mass="74377">MFRLITLTSTARHAGRALAVSSAYTRQPVRSLLARDLPQRILPSMIHTQAVLRSSADTALKQEEKVEDIVQEIVEEQPQAQAKLFKDQAINPLTLKALDRVFKYKEMSVVQDAVCSRLPIENDIFVKAKTGTGKTLAFLIAALERAYAGKTIQDLKHFEGTKVFIISPTRELALQIANEAERLLKFYPLGVHCMVGGERKGDNLRKLERLRCDVVVGTPGRLFDLLDSAPRFHKMCQSTEVLILDEADQLLDMGFKNELRRILDKLPSENRQTMLFSATLSNDIHQNLGKFALSPKYDLIDTVGKEETNTHLHVKQSALVAPFDEHPVLLRAMLQDLPAAVNGKTIVFLPTTKSTIAYAQLLKFLLPDRNVLEIHSKKSQEQRTKISKRFRNARAGTVLVTSDVSARGVDYPGVSLVVQLGVPTSREQYIHRLGRTGRAGAQGEGVLIMDNVEQGFVRNALYDLPVQKLQPPPIDEEERETTNRLRKYVASKLDDGVLEEAFTAFLGYYAGRADMLNVKKSEIVEAGSKFALSLGAVEPPSVSQNFLARIGLVDKPSRYGSNNNNRRRFDDFARFDRGGHRRDSFNSSGRRNFDRGNDRFDRNQDRFDRPRRNDRNDRFRSDRSDRSDRSERAPRRDRFENDAPALKPSGRKWGSDSF</sequence>
<feature type="domain" description="Helicase ATP-binding" evidence="7">
    <location>
        <begin position="115"/>
        <end position="298"/>
    </location>
</feature>
<organism evidence="10 11">
    <name type="scientific">Syncephalastrum racemosum</name>
    <name type="common">Filamentous fungus</name>
    <dbReference type="NCBI Taxonomy" id="13706"/>
    <lineage>
        <taxon>Eukaryota</taxon>
        <taxon>Fungi</taxon>
        <taxon>Fungi incertae sedis</taxon>
        <taxon>Mucoromycota</taxon>
        <taxon>Mucoromycotina</taxon>
        <taxon>Mucoromycetes</taxon>
        <taxon>Mucorales</taxon>
        <taxon>Syncephalastraceae</taxon>
        <taxon>Syncephalastrum</taxon>
    </lineage>
</organism>
<dbReference type="CDD" id="cd18787">
    <property type="entry name" value="SF2_C_DEAD"/>
    <property type="match status" value="1"/>
</dbReference>
<comment type="caution">
    <text evidence="10">The sequence shown here is derived from an EMBL/GenBank/DDBJ whole genome shotgun (WGS) entry which is preliminary data.</text>
</comment>
<name>A0A1X2GZV0_SYNRA</name>
<dbReference type="OMA" id="REAMTAC"/>
<feature type="region of interest" description="Disordered" evidence="6">
    <location>
        <begin position="580"/>
        <end position="658"/>
    </location>
</feature>
<evidence type="ECO:0000256" key="1">
    <source>
        <dbReference type="ARBA" id="ARBA00022741"/>
    </source>
</evidence>
<dbReference type="PROSITE" id="PS51193">
    <property type="entry name" value="HELICASE_ATP_BIND_2"/>
    <property type="match status" value="1"/>
</dbReference>
<dbReference type="GO" id="GO:0005524">
    <property type="term" value="F:ATP binding"/>
    <property type="evidence" value="ECO:0007669"/>
    <property type="project" value="UniProtKB-UniRule"/>
</dbReference>
<dbReference type="GO" id="GO:0003723">
    <property type="term" value="F:RNA binding"/>
    <property type="evidence" value="ECO:0007669"/>
    <property type="project" value="UniProtKB-UniRule"/>
</dbReference>
<accession>A0A1X2GZV0</accession>
<reference evidence="10 11" key="1">
    <citation type="submission" date="2016-07" db="EMBL/GenBank/DDBJ databases">
        <title>Pervasive Adenine N6-methylation of Active Genes in Fungi.</title>
        <authorList>
            <consortium name="DOE Joint Genome Institute"/>
            <person name="Mondo S.J."/>
            <person name="Dannebaum R.O."/>
            <person name="Kuo R.C."/>
            <person name="Labutti K."/>
            <person name="Haridas S."/>
            <person name="Kuo A."/>
            <person name="Salamov A."/>
            <person name="Ahrendt S.R."/>
            <person name="Lipzen A."/>
            <person name="Sullivan W."/>
            <person name="Andreopoulos W.B."/>
            <person name="Clum A."/>
            <person name="Lindquist E."/>
            <person name="Daum C."/>
            <person name="Ramamoorthy G.K."/>
            <person name="Gryganskyi A."/>
            <person name="Culley D."/>
            <person name="Magnuson J.K."/>
            <person name="James T.Y."/>
            <person name="O'Malley M.A."/>
            <person name="Stajich J.E."/>
            <person name="Spatafora J.W."/>
            <person name="Visel A."/>
            <person name="Grigoriev I.V."/>
        </authorList>
    </citation>
    <scope>NUCLEOTIDE SEQUENCE [LARGE SCALE GENOMIC DNA]</scope>
    <source>
        <strain evidence="10 11">NRRL 2496</strain>
    </source>
</reference>
<dbReference type="InterPro" id="IPR001650">
    <property type="entry name" value="Helicase_C-like"/>
</dbReference>
<evidence type="ECO:0000259" key="9">
    <source>
        <dbReference type="PROSITE" id="PS51194"/>
    </source>
</evidence>
<dbReference type="PROSITE" id="PS51194">
    <property type="entry name" value="HELICASE_CTER"/>
    <property type="match status" value="1"/>
</dbReference>
<gene>
    <name evidence="10" type="ORF">BCR43DRAFT_109185</name>
</gene>
<comment type="function">
    <text evidence="5">RNA helicase.</text>
</comment>
<keyword evidence="1 5" id="KW-0547">Nucleotide-binding</keyword>
<dbReference type="InterPro" id="IPR014013">
    <property type="entry name" value="Helic_SF1/SF2_ATP-bd_DinG/Rad3"/>
</dbReference>
<dbReference type="Gene3D" id="3.40.50.300">
    <property type="entry name" value="P-loop containing nucleotide triphosphate hydrolases"/>
    <property type="match status" value="2"/>
</dbReference>
<dbReference type="GO" id="GO:0003724">
    <property type="term" value="F:RNA helicase activity"/>
    <property type="evidence" value="ECO:0007669"/>
    <property type="project" value="UniProtKB-EC"/>
</dbReference>
<dbReference type="Pfam" id="PF00271">
    <property type="entry name" value="Helicase_C"/>
    <property type="match status" value="1"/>
</dbReference>
<evidence type="ECO:0000259" key="7">
    <source>
        <dbReference type="PROSITE" id="PS51192"/>
    </source>
</evidence>
<feature type="domain" description="Helicase ATP-binding" evidence="8">
    <location>
        <begin position="77"/>
        <end position="382"/>
    </location>
</feature>
<dbReference type="EC" id="3.6.4.13" evidence="5"/>
<evidence type="ECO:0000256" key="3">
    <source>
        <dbReference type="ARBA" id="ARBA00022840"/>
    </source>
</evidence>
<evidence type="ECO:0000256" key="5">
    <source>
        <dbReference type="RuleBase" id="RU365068"/>
    </source>
</evidence>
<comment type="catalytic activity">
    <reaction evidence="5">
        <text>ATP + H2O = ADP + phosphate + H(+)</text>
        <dbReference type="Rhea" id="RHEA:13065"/>
        <dbReference type="ChEBI" id="CHEBI:15377"/>
        <dbReference type="ChEBI" id="CHEBI:15378"/>
        <dbReference type="ChEBI" id="CHEBI:30616"/>
        <dbReference type="ChEBI" id="CHEBI:43474"/>
        <dbReference type="ChEBI" id="CHEBI:456216"/>
        <dbReference type="EC" id="3.6.4.13"/>
    </reaction>
</comment>
<keyword evidence="3 5" id="KW-0067">ATP-binding</keyword>
<dbReference type="EMBL" id="MCGN01000012">
    <property type="protein sequence ID" value="ORY90333.1"/>
    <property type="molecule type" value="Genomic_DNA"/>
</dbReference>
<evidence type="ECO:0000313" key="11">
    <source>
        <dbReference type="Proteomes" id="UP000242180"/>
    </source>
</evidence>
<proteinExistence type="inferred from homology"/>
<dbReference type="GO" id="GO:0016787">
    <property type="term" value="F:hydrolase activity"/>
    <property type="evidence" value="ECO:0007669"/>
    <property type="project" value="UniProtKB-KW"/>
</dbReference>
<dbReference type="SUPFAM" id="SSF52540">
    <property type="entry name" value="P-loop containing nucleoside triphosphate hydrolases"/>
    <property type="match status" value="1"/>
</dbReference>
<dbReference type="AlphaFoldDB" id="A0A1X2GZV0"/>
<comment type="domain">
    <text evidence="5">The Q motif is unique to and characteristic of the DEAD box family of RNA helicases and controls ATP binding and hydrolysis.</text>
</comment>
<dbReference type="InterPro" id="IPR011545">
    <property type="entry name" value="DEAD/DEAH_box_helicase_dom"/>
</dbReference>
<dbReference type="InterPro" id="IPR027417">
    <property type="entry name" value="P-loop_NTPase"/>
</dbReference>
<dbReference type="OrthoDB" id="193716at2759"/>
<protein>
    <recommendedName>
        <fullName evidence="5">ATP-dependent RNA helicase</fullName>
        <ecNumber evidence="5">3.6.4.13</ecNumber>
    </recommendedName>
</protein>
<dbReference type="Proteomes" id="UP000242180">
    <property type="component" value="Unassembled WGS sequence"/>
</dbReference>
<feature type="domain" description="Helicase C-terminal" evidence="9">
    <location>
        <begin position="333"/>
        <end position="480"/>
    </location>
</feature>
<dbReference type="InterPro" id="IPR014001">
    <property type="entry name" value="Helicase_ATP-bd"/>
</dbReference>
<evidence type="ECO:0000256" key="2">
    <source>
        <dbReference type="ARBA" id="ARBA00022801"/>
    </source>
</evidence>
<dbReference type="PANTHER" id="PTHR24031">
    <property type="entry name" value="RNA HELICASE"/>
    <property type="match status" value="1"/>
</dbReference>
<keyword evidence="4 5" id="KW-0694">RNA-binding</keyword>
<dbReference type="PROSITE" id="PS51192">
    <property type="entry name" value="HELICASE_ATP_BIND_1"/>
    <property type="match status" value="1"/>
</dbReference>
<dbReference type="InParanoid" id="A0A1X2GZV0"/>
<evidence type="ECO:0000256" key="4">
    <source>
        <dbReference type="ARBA" id="ARBA00022884"/>
    </source>
</evidence>
<dbReference type="STRING" id="13706.A0A1X2GZV0"/>
<evidence type="ECO:0000256" key="6">
    <source>
        <dbReference type="SAM" id="MobiDB-lite"/>
    </source>
</evidence>
<evidence type="ECO:0000313" key="10">
    <source>
        <dbReference type="EMBL" id="ORY90333.1"/>
    </source>
</evidence>
<keyword evidence="5" id="KW-0347">Helicase</keyword>
<keyword evidence="11" id="KW-1185">Reference proteome</keyword>
<dbReference type="SMART" id="SM00490">
    <property type="entry name" value="HELICc"/>
    <property type="match status" value="1"/>
</dbReference>
<keyword evidence="2 5" id="KW-0378">Hydrolase</keyword>
<comment type="similarity">
    <text evidence="5">Belongs to the DEAD box helicase family.</text>
</comment>
<evidence type="ECO:0000259" key="8">
    <source>
        <dbReference type="PROSITE" id="PS51193"/>
    </source>
</evidence>
<dbReference type="SMART" id="SM00487">
    <property type="entry name" value="DEXDc"/>
    <property type="match status" value="1"/>
</dbReference>